<gene>
    <name evidence="10" type="ORF">RHODO2019_11255</name>
</gene>
<accession>A0ABY6NXD3</accession>
<keyword evidence="7 10" id="KW-0503">Monooxygenase</keyword>
<dbReference type="EMBL" id="CP110615">
    <property type="protein sequence ID" value="UZJ23781.1"/>
    <property type="molecule type" value="Genomic_DNA"/>
</dbReference>
<dbReference type="SUPFAM" id="SSF51412">
    <property type="entry name" value="Inosine monophosphate dehydrogenase (IMPDH)"/>
    <property type="match status" value="1"/>
</dbReference>
<keyword evidence="11" id="KW-1185">Reference proteome</keyword>
<evidence type="ECO:0000256" key="5">
    <source>
        <dbReference type="ARBA" id="ARBA00022643"/>
    </source>
</evidence>
<keyword evidence="3" id="KW-0216">Detoxification</keyword>
<dbReference type="InterPro" id="IPR013785">
    <property type="entry name" value="Aldolase_TIM"/>
</dbReference>
<organism evidence="10 11">
    <name type="scientific">Rhodococcus antarcticus</name>
    <dbReference type="NCBI Taxonomy" id="2987751"/>
    <lineage>
        <taxon>Bacteria</taxon>
        <taxon>Bacillati</taxon>
        <taxon>Actinomycetota</taxon>
        <taxon>Actinomycetes</taxon>
        <taxon>Mycobacteriales</taxon>
        <taxon>Nocardiaceae</taxon>
        <taxon>Rhodococcus</taxon>
    </lineage>
</organism>
<dbReference type="Proteomes" id="UP001164965">
    <property type="component" value="Chromosome"/>
</dbReference>
<protein>
    <recommendedName>
        <fullName evidence="8">Propionate 3-nitronate monooxygenase</fullName>
    </recommendedName>
</protein>
<keyword evidence="6" id="KW-0560">Oxidoreductase</keyword>
<dbReference type="CDD" id="cd04730">
    <property type="entry name" value="NPD_like"/>
    <property type="match status" value="1"/>
</dbReference>
<evidence type="ECO:0000256" key="7">
    <source>
        <dbReference type="ARBA" id="ARBA00023033"/>
    </source>
</evidence>
<comment type="cofactor">
    <cofactor evidence="1">
        <name>FMN</name>
        <dbReference type="ChEBI" id="CHEBI:58210"/>
    </cofactor>
</comment>
<keyword evidence="5" id="KW-0288">FMN</keyword>
<name>A0ABY6NXD3_9NOCA</name>
<dbReference type="PANTHER" id="PTHR42747:SF3">
    <property type="entry name" value="NITRONATE MONOOXYGENASE-RELATED"/>
    <property type="match status" value="1"/>
</dbReference>
<dbReference type="GO" id="GO:0004497">
    <property type="term" value="F:monooxygenase activity"/>
    <property type="evidence" value="ECO:0007669"/>
    <property type="project" value="UniProtKB-KW"/>
</dbReference>
<evidence type="ECO:0000256" key="6">
    <source>
        <dbReference type="ARBA" id="ARBA00023002"/>
    </source>
</evidence>
<evidence type="ECO:0000256" key="3">
    <source>
        <dbReference type="ARBA" id="ARBA00022575"/>
    </source>
</evidence>
<comment type="similarity">
    <text evidence="2">Belongs to the nitronate monooxygenase family. NMO class I subfamily.</text>
</comment>
<evidence type="ECO:0000313" key="10">
    <source>
        <dbReference type="EMBL" id="UZJ23781.1"/>
    </source>
</evidence>
<comment type="catalytic activity">
    <reaction evidence="9">
        <text>3 propionate 3-nitronate + 3 O2 + H2O = 3 3-oxopropanoate + 2 nitrate + nitrite + H2O2 + 3 H(+)</text>
        <dbReference type="Rhea" id="RHEA:57332"/>
        <dbReference type="ChEBI" id="CHEBI:15377"/>
        <dbReference type="ChEBI" id="CHEBI:15378"/>
        <dbReference type="ChEBI" id="CHEBI:15379"/>
        <dbReference type="ChEBI" id="CHEBI:16240"/>
        <dbReference type="ChEBI" id="CHEBI:16301"/>
        <dbReference type="ChEBI" id="CHEBI:17632"/>
        <dbReference type="ChEBI" id="CHEBI:33190"/>
        <dbReference type="ChEBI" id="CHEBI:136067"/>
    </reaction>
</comment>
<proteinExistence type="inferred from homology"/>
<dbReference type="Gene3D" id="3.20.20.70">
    <property type="entry name" value="Aldolase class I"/>
    <property type="match status" value="1"/>
</dbReference>
<evidence type="ECO:0000256" key="1">
    <source>
        <dbReference type="ARBA" id="ARBA00001917"/>
    </source>
</evidence>
<keyword evidence="4" id="KW-0285">Flavoprotein</keyword>
<dbReference type="RefSeq" id="WP_265381889.1">
    <property type="nucleotide sequence ID" value="NZ_CP110615.1"/>
</dbReference>
<evidence type="ECO:0000313" key="11">
    <source>
        <dbReference type="Proteomes" id="UP001164965"/>
    </source>
</evidence>
<evidence type="ECO:0000256" key="8">
    <source>
        <dbReference type="ARBA" id="ARBA00031155"/>
    </source>
</evidence>
<reference evidence="10" key="1">
    <citation type="submission" date="2022-10" db="EMBL/GenBank/DDBJ databases">
        <title>Rhodococcus sp.75.</title>
        <authorList>
            <person name="Sun M."/>
        </authorList>
    </citation>
    <scope>NUCLEOTIDE SEQUENCE</scope>
    <source>
        <strain evidence="10">75</strain>
    </source>
</reference>
<sequence>MSATLDALTVPIVGAPMAGGPSTVELAVAVSRAGGLGMLAGANLAPDALAARVTATREALGDEPFGVNVFLPTAEPDPAPDLGPHLAALDRWARQLGVDRGAPTWDDDGWRAKVDLLVADPVPVVAFYFGCPPRDVVDALHAVGSEVWTTVTSRAEAVLATSAGLDVLVVQGREAGGHRGTFTNTGSPDPDGDPGLLALLRLVQGVTDLPLVVAGGLVHGADVAAVLVAGARAAQLGSAFLLTPEAGTSAPHRAAVAADRPTAVTRAFSGRPARGVRNVMLDELTEDAPAAYPHLNRASQPVRAAAAAAGDETAVAMWAGQTHHLARAVPAAEVVATVVAQAREALAGVGGRIG</sequence>
<evidence type="ECO:0000256" key="4">
    <source>
        <dbReference type="ARBA" id="ARBA00022630"/>
    </source>
</evidence>
<evidence type="ECO:0000256" key="9">
    <source>
        <dbReference type="ARBA" id="ARBA00049401"/>
    </source>
</evidence>
<dbReference type="Pfam" id="PF03060">
    <property type="entry name" value="NMO"/>
    <property type="match status" value="1"/>
</dbReference>
<dbReference type="InterPro" id="IPR004136">
    <property type="entry name" value="NMO"/>
</dbReference>
<evidence type="ECO:0000256" key="2">
    <source>
        <dbReference type="ARBA" id="ARBA00009881"/>
    </source>
</evidence>
<dbReference type="PANTHER" id="PTHR42747">
    <property type="entry name" value="NITRONATE MONOOXYGENASE-RELATED"/>
    <property type="match status" value="1"/>
</dbReference>